<dbReference type="Pfam" id="PF13377">
    <property type="entry name" value="Peripla_BP_3"/>
    <property type="match status" value="1"/>
</dbReference>
<gene>
    <name evidence="5" type="ORF">Q428_11670</name>
</gene>
<evidence type="ECO:0000259" key="4">
    <source>
        <dbReference type="Pfam" id="PF13377"/>
    </source>
</evidence>
<dbReference type="PANTHER" id="PTHR30146">
    <property type="entry name" value="LACI-RELATED TRANSCRIPTIONAL REPRESSOR"/>
    <property type="match status" value="1"/>
</dbReference>
<dbReference type="SUPFAM" id="SSF53822">
    <property type="entry name" value="Periplasmic binding protein-like I"/>
    <property type="match status" value="1"/>
</dbReference>
<evidence type="ECO:0000313" key="6">
    <source>
        <dbReference type="Proteomes" id="UP000019681"/>
    </source>
</evidence>
<keyword evidence="3" id="KW-0804">Transcription</keyword>
<dbReference type="Proteomes" id="UP000019681">
    <property type="component" value="Unassembled WGS sequence"/>
</dbReference>
<evidence type="ECO:0000256" key="1">
    <source>
        <dbReference type="ARBA" id="ARBA00023015"/>
    </source>
</evidence>
<keyword evidence="2" id="KW-0238">DNA-binding</keyword>
<dbReference type="Gene3D" id="3.40.50.2300">
    <property type="match status" value="2"/>
</dbReference>
<dbReference type="CDD" id="cd06267">
    <property type="entry name" value="PBP1_LacI_sugar_binding-like"/>
    <property type="match status" value="1"/>
</dbReference>
<accession>A0A017RV07</accession>
<evidence type="ECO:0000256" key="2">
    <source>
        <dbReference type="ARBA" id="ARBA00023125"/>
    </source>
</evidence>
<proteinExistence type="predicted"/>
<name>A0A017RV07_9CLOT</name>
<dbReference type="InterPro" id="IPR046335">
    <property type="entry name" value="LacI/GalR-like_sensor"/>
</dbReference>
<organism evidence="5 6">
    <name type="scientific">Fervidicella metallireducens AeB</name>
    <dbReference type="NCBI Taxonomy" id="1403537"/>
    <lineage>
        <taxon>Bacteria</taxon>
        <taxon>Bacillati</taxon>
        <taxon>Bacillota</taxon>
        <taxon>Clostridia</taxon>
        <taxon>Eubacteriales</taxon>
        <taxon>Clostridiaceae</taxon>
        <taxon>Fervidicella</taxon>
    </lineage>
</organism>
<evidence type="ECO:0000256" key="3">
    <source>
        <dbReference type="ARBA" id="ARBA00023163"/>
    </source>
</evidence>
<evidence type="ECO:0000313" key="5">
    <source>
        <dbReference type="EMBL" id="EYE87745.1"/>
    </source>
</evidence>
<dbReference type="STRING" id="1403537.Q428_11670"/>
<keyword evidence="1" id="KW-0805">Transcription regulation</keyword>
<protein>
    <recommendedName>
        <fullName evidence="4">Transcriptional regulator LacI/GalR-like sensor domain-containing protein</fullName>
    </recommendedName>
</protein>
<dbReference type="PANTHER" id="PTHR30146:SF109">
    <property type="entry name" value="HTH-TYPE TRANSCRIPTIONAL REGULATOR GALS"/>
    <property type="match status" value="1"/>
</dbReference>
<feature type="domain" description="Transcriptional regulator LacI/GalR-like sensor" evidence="4">
    <location>
        <begin position="5"/>
        <end position="144"/>
    </location>
</feature>
<sequence>MKSRPSVDRLSGYKKALEHHGITVKEDNIFFGDYTYESAYEATKKILTAHDRPTAIFVLSNIMMLGCIKALIEEKLKVPDDISVIGFDKIDALNILGMNISFVNGPTEELGETAIDMLMDLLRGKNNGIVKRVTLSPQIVLKGSERYKGKGI</sequence>
<keyword evidence="6" id="KW-1185">Reference proteome</keyword>
<comment type="caution">
    <text evidence="5">The sequence shown here is derived from an EMBL/GenBank/DDBJ whole genome shotgun (WGS) entry which is preliminary data.</text>
</comment>
<dbReference type="EMBL" id="AZQP01000040">
    <property type="protein sequence ID" value="EYE87745.1"/>
    <property type="molecule type" value="Genomic_DNA"/>
</dbReference>
<dbReference type="GO" id="GO:0003700">
    <property type="term" value="F:DNA-binding transcription factor activity"/>
    <property type="evidence" value="ECO:0007669"/>
    <property type="project" value="TreeGrafter"/>
</dbReference>
<dbReference type="AlphaFoldDB" id="A0A017RV07"/>
<dbReference type="InterPro" id="IPR028082">
    <property type="entry name" value="Peripla_BP_I"/>
</dbReference>
<reference evidence="5 6" key="1">
    <citation type="journal article" date="2014" name="Genome Announc.">
        <title>Draft Genome Sequence of Fervidicella metallireducens Strain AeBT, an Iron-Reducing Thermoanaerobe from the Great Artesian Basin.</title>
        <authorList>
            <person name="Patel B.K."/>
        </authorList>
    </citation>
    <scope>NUCLEOTIDE SEQUENCE [LARGE SCALE GENOMIC DNA]</scope>
    <source>
        <strain evidence="5 6">AeB</strain>
    </source>
</reference>
<dbReference type="GO" id="GO:0000976">
    <property type="term" value="F:transcription cis-regulatory region binding"/>
    <property type="evidence" value="ECO:0007669"/>
    <property type="project" value="TreeGrafter"/>
</dbReference>